<protein>
    <submittedName>
        <fullName evidence="2">Uncharacterized protein</fullName>
    </submittedName>
</protein>
<dbReference type="Proteomes" id="UP000031443">
    <property type="component" value="Unassembled WGS sequence"/>
</dbReference>
<dbReference type="EMBL" id="KB548351">
    <property type="protein sequence ID" value="EMP30792.1"/>
    <property type="molecule type" value="Genomic_DNA"/>
</dbReference>
<evidence type="ECO:0000313" key="3">
    <source>
        <dbReference type="Proteomes" id="UP000031443"/>
    </source>
</evidence>
<proteinExistence type="predicted"/>
<name>M7BRN4_CHEMY</name>
<reference evidence="3" key="1">
    <citation type="journal article" date="2013" name="Nat. Genet.">
        <title>The draft genomes of soft-shell turtle and green sea turtle yield insights into the development and evolution of the turtle-specific body plan.</title>
        <authorList>
            <person name="Wang Z."/>
            <person name="Pascual-Anaya J."/>
            <person name="Zadissa A."/>
            <person name="Li W."/>
            <person name="Niimura Y."/>
            <person name="Huang Z."/>
            <person name="Li C."/>
            <person name="White S."/>
            <person name="Xiong Z."/>
            <person name="Fang D."/>
            <person name="Wang B."/>
            <person name="Ming Y."/>
            <person name="Chen Y."/>
            <person name="Zheng Y."/>
            <person name="Kuraku S."/>
            <person name="Pignatelli M."/>
            <person name="Herrero J."/>
            <person name="Beal K."/>
            <person name="Nozawa M."/>
            <person name="Li Q."/>
            <person name="Wang J."/>
            <person name="Zhang H."/>
            <person name="Yu L."/>
            <person name="Shigenobu S."/>
            <person name="Wang J."/>
            <person name="Liu J."/>
            <person name="Flicek P."/>
            <person name="Searle S."/>
            <person name="Wang J."/>
            <person name="Kuratani S."/>
            <person name="Yin Y."/>
            <person name="Aken B."/>
            <person name="Zhang G."/>
            <person name="Irie N."/>
        </authorList>
    </citation>
    <scope>NUCLEOTIDE SEQUENCE [LARGE SCALE GENOMIC DNA]</scope>
</reference>
<organism evidence="2 3">
    <name type="scientific">Chelonia mydas</name>
    <name type="common">Green sea-turtle</name>
    <name type="synonym">Chelonia agassizi</name>
    <dbReference type="NCBI Taxonomy" id="8469"/>
    <lineage>
        <taxon>Eukaryota</taxon>
        <taxon>Metazoa</taxon>
        <taxon>Chordata</taxon>
        <taxon>Craniata</taxon>
        <taxon>Vertebrata</taxon>
        <taxon>Euteleostomi</taxon>
        <taxon>Archelosauria</taxon>
        <taxon>Testudinata</taxon>
        <taxon>Testudines</taxon>
        <taxon>Cryptodira</taxon>
        <taxon>Durocryptodira</taxon>
        <taxon>Americhelydia</taxon>
        <taxon>Chelonioidea</taxon>
        <taxon>Cheloniidae</taxon>
        <taxon>Chelonia</taxon>
    </lineage>
</organism>
<gene>
    <name evidence="2" type="ORF">UY3_12082</name>
</gene>
<dbReference type="AlphaFoldDB" id="M7BRN4"/>
<feature type="region of interest" description="Disordered" evidence="1">
    <location>
        <begin position="39"/>
        <end position="90"/>
    </location>
</feature>
<keyword evidence="3" id="KW-1185">Reference proteome</keyword>
<evidence type="ECO:0000256" key="1">
    <source>
        <dbReference type="SAM" id="MobiDB-lite"/>
    </source>
</evidence>
<accession>M7BRN4</accession>
<evidence type="ECO:0000313" key="2">
    <source>
        <dbReference type="EMBL" id="EMP30792.1"/>
    </source>
</evidence>
<sequence>MGKSESCFAKRGNGNTDTVNLESNELVLNDPFDVQHASFGFRPETFNHKPPPQQAPEEAAATSPLVDRGERHTPSQLPSASPDQPLLRKP</sequence>